<feature type="chain" id="PRO_5040246383" evidence="2">
    <location>
        <begin position="20"/>
        <end position="264"/>
    </location>
</feature>
<proteinExistence type="predicted"/>
<dbReference type="AlphaFoldDB" id="A0A9P6QSD3"/>
<organism evidence="3 4">
    <name type="scientific">Linnemannia gamsii</name>
    <dbReference type="NCBI Taxonomy" id="64522"/>
    <lineage>
        <taxon>Eukaryota</taxon>
        <taxon>Fungi</taxon>
        <taxon>Fungi incertae sedis</taxon>
        <taxon>Mucoromycota</taxon>
        <taxon>Mortierellomycotina</taxon>
        <taxon>Mortierellomycetes</taxon>
        <taxon>Mortierellales</taxon>
        <taxon>Mortierellaceae</taxon>
        <taxon>Linnemannia</taxon>
    </lineage>
</organism>
<name>A0A9P6QSD3_9FUNG</name>
<evidence type="ECO:0000313" key="3">
    <source>
        <dbReference type="EMBL" id="KAG0286888.1"/>
    </source>
</evidence>
<protein>
    <submittedName>
        <fullName evidence="3">Uncharacterized protein</fullName>
    </submittedName>
</protein>
<dbReference type="OrthoDB" id="2428367at2759"/>
<dbReference type="Proteomes" id="UP000823405">
    <property type="component" value="Unassembled WGS sequence"/>
</dbReference>
<evidence type="ECO:0000256" key="2">
    <source>
        <dbReference type="SAM" id="SignalP"/>
    </source>
</evidence>
<dbReference type="InterPro" id="IPR015791">
    <property type="entry name" value="Antimic/Inh_G_crystallin-like"/>
</dbReference>
<sequence>MKIITSLATIAMAITLATATTTTLQSEAETIVQTFGIPRFHSDAVREDTYSEATTVVIPNTLNSVVVPHSSEQESRSSLLVLTHDIAAEREPYTWDFETFSQDNYYGDRQRFNGDGCVNLHCVEVRGYKGLPNKEYIFYEGDDCYGSVVLRTNDEMMDKIKQPFKPCSIRVQYPSNHDGWGNPPSGSDLALYGQPWYKGSSSATLSGKKCHDLKGQGVLSFQGKENQTYTFYSNPGCSGKVLEKSKGPNSRTNTYLTPQSVKIE</sequence>
<feature type="compositionally biased region" description="Polar residues" evidence="1">
    <location>
        <begin position="247"/>
        <end position="264"/>
    </location>
</feature>
<reference evidence="3" key="1">
    <citation type="journal article" date="2020" name="Fungal Divers.">
        <title>Resolving the Mortierellaceae phylogeny through synthesis of multi-gene phylogenetics and phylogenomics.</title>
        <authorList>
            <person name="Vandepol N."/>
            <person name="Liber J."/>
            <person name="Desiro A."/>
            <person name="Na H."/>
            <person name="Kennedy M."/>
            <person name="Barry K."/>
            <person name="Grigoriev I.V."/>
            <person name="Miller A.N."/>
            <person name="O'Donnell K."/>
            <person name="Stajich J.E."/>
            <person name="Bonito G."/>
        </authorList>
    </citation>
    <scope>NUCLEOTIDE SEQUENCE</scope>
    <source>
        <strain evidence="3">NVP60</strain>
    </source>
</reference>
<dbReference type="EMBL" id="JAAAIN010003222">
    <property type="protein sequence ID" value="KAG0286888.1"/>
    <property type="molecule type" value="Genomic_DNA"/>
</dbReference>
<evidence type="ECO:0000256" key="1">
    <source>
        <dbReference type="SAM" id="MobiDB-lite"/>
    </source>
</evidence>
<evidence type="ECO:0000313" key="4">
    <source>
        <dbReference type="Proteomes" id="UP000823405"/>
    </source>
</evidence>
<feature type="region of interest" description="Disordered" evidence="1">
    <location>
        <begin position="242"/>
        <end position="264"/>
    </location>
</feature>
<dbReference type="Gene3D" id="2.60.20.30">
    <property type="match status" value="1"/>
</dbReference>
<accession>A0A9P6QSD3</accession>
<comment type="caution">
    <text evidence="3">The sequence shown here is derived from an EMBL/GenBank/DDBJ whole genome shotgun (WGS) entry which is preliminary data.</text>
</comment>
<keyword evidence="2" id="KW-0732">Signal</keyword>
<gene>
    <name evidence="3" type="ORF">BGZ97_007273</name>
</gene>
<feature type="signal peptide" evidence="2">
    <location>
        <begin position="1"/>
        <end position="19"/>
    </location>
</feature>
<keyword evidence="4" id="KW-1185">Reference proteome</keyword>